<dbReference type="PIRSF" id="PIRSF031796">
    <property type="entry name" value="UPC031796"/>
    <property type="match status" value="1"/>
</dbReference>
<protein>
    <submittedName>
        <fullName evidence="1">MmcB family DNA repair protein</fullName>
    </submittedName>
</protein>
<dbReference type="RefSeq" id="WP_261616879.1">
    <property type="nucleotide sequence ID" value="NZ_JALIDZ010000007.1"/>
</dbReference>
<organism evidence="1 2">
    <name type="scientific">Microbaculum marinisediminis</name>
    <dbReference type="NCBI Taxonomy" id="2931392"/>
    <lineage>
        <taxon>Bacteria</taxon>
        <taxon>Pseudomonadati</taxon>
        <taxon>Pseudomonadota</taxon>
        <taxon>Alphaproteobacteria</taxon>
        <taxon>Hyphomicrobiales</taxon>
        <taxon>Tepidamorphaceae</taxon>
        <taxon>Microbaculum</taxon>
    </lineage>
</organism>
<dbReference type="Pfam" id="PF06319">
    <property type="entry name" value="MmcB-like"/>
    <property type="match status" value="1"/>
</dbReference>
<dbReference type="Proteomes" id="UP001320898">
    <property type="component" value="Unassembled WGS sequence"/>
</dbReference>
<dbReference type="EMBL" id="JALIDZ010000007">
    <property type="protein sequence ID" value="MCT8973299.1"/>
    <property type="molecule type" value="Genomic_DNA"/>
</dbReference>
<comment type="caution">
    <text evidence="1">The sequence shown here is derived from an EMBL/GenBank/DDBJ whole genome shotgun (WGS) entry which is preliminary data.</text>
</comment>
<dbReference type="InterPro" id="IPR009394">
    <property type="entry name" value="MmcB-like"/>
</dbReference>
<dbReference type="AlphaFoldDB" id="A0AAW5R0G7"/>
<proteinExistence type="predicted"/>
<keyword evidence="2" id="KW-1185">Reference proteome</keyword>
<sequence>MIGPSAEDLLSDGRQSETALSVQRGTGRLLRTLGFSIVTEMPLASGRRADIVALSQAGDVWIVEIKSSLADLRADGKWPDYRWHCDRLYFAAPPELGRDIFPRDAGFIAADSYGAEILDEAPEHRLAGPTRKAMTLRFARLAALRLHSLADPAARFDEGSL</sequence>
<reference evidence="1 2" key="1">
    <citation type="submission" date="2022-04" db="EMBL/GenBank/DDBJ databases">
        <authorList>
            <person name="Ye Y.-Q."/>
            <person name="Du Z.-J."/>
        </authorList>
    </citation>
    <scope>NUCLEOTIDE SEQUENCE [LARGE SCALE GENOMIC DNA]</scope>
    <source>
        <strain evidence="1 2">A6E488</strain>
    </source>
</reference>
<gene>
    <name evidence="1" type="ORF">MUB46_15660</name>
</gene>
<accession>A0AAW5R0G7</accession>
<evidence type="ECO:0000313" key="1">
    <source>
        <dbReference type="EMBL" id="MCT8973299.1"/>
    </source>
</evidence>
<name>A0AAW5R0G7_9HYPH</name>
<evidence type="ECO:0000313" key="2">
    <source>
        <dbReference type="Proteomes" id="UP001320898"/>
    </source>
</evidence>